<protein>
    <submittedName>
        <fullName evidence="1">Uncharacterized protein</fullName>
    </submittedName>
</protein>
<name>A0ABY1WY20_9HYPH</name>
<dbReference type="EMBL" id="SIOX01000012">
    <property type="protein sequence ID" value="TAX64576.1"/>
    <property type="molecule type" value="Genomic_DNA"/>
</dbReference>
<dbReference type="Proteomes" id="UP000291659">
    <property type="component" value="Unassembled WGS sequence"/>
</dbReference>
<reference evidence="1 2" key="1">
    <citation type="submission" date="2019-02" db="EMBL/GenBank/DDBJ databases">
        <title>The genomic architecture of introgression among sibling species of bacteria.</title>
        <authorList>
            <person name="Cavassim M.I.A."/>
            <person name="Moeskjaer S."/>
            <person name="Moslemi C."/>
            <person name="Fields B."/>
            <person name="Bachmann A."/>
            <person name="Vilhjalmsson B."/>
            <person name="Schierup M.H."/>
            <person name="Young J.P.W."/>
            <person name="Andersen S.U."/>
        </authorList>
    </citation>
    <scope>NUCLEOTIDE SEQUENCE [LARGE SCALE GENOMIC DNA]</scope>
    <source>
        <strain evidence="1 2">SM141A</strain>
    </source>
</reference>
<comment type="caution">
    <text evidence="1">The sequence shown here is derived from an EMBL/GenBank/DDBJ whole genome shotgun (WGS) entry which is preliminary data.</text>
</comment>
<gene>
    <name evidence="1" type="ORF">ELH98_36325</name>
</gene>
<accession>A0ABY1WY20</accession>
<proteinExistence type="predicted"/>
<evidence type="ECO:0000313" key="1">
    <source>
        <dbReference type="EMBL" id="TAX64576.1"/>
    </source>
</evidence>
<evidence type="ECO:0000313" key="2">
    <source>
        <dbReference type="Proteomes" id="UP000291659"/>
    </source>
</evidence>
<keyword evidence="2" id="KW-1185">Reference proteome</keyword>
<sequence>MYHQRRPRRVRLVIAACLEEIEIPGRRIHHENGARRPIVENSLREPLGPAMIDMIGIRIIRGVQRAQSSQIRSSPNPRNAIQALSACAAATMGPDT</sequence>
<organism evidence="1 2">
    <name type="scientific">Rhizobium ruizarguesonis</name>
    <dbReference type="NCBI Taxonomy" id="2081791"/>
    <lineage>
        <taxon>Bacteria</taxon>
        <taxon>Pseudomonadati</taxon>
        <taxon>Pseudomonadota</taxon>
        <taxon>Alphaproteobacteria</taxon>
        <taxon>Hyphomicrobiales</taxon>
        <taxon>Rhizobiaceae</taxon>
        <taxon>Rhizobium/Agrobacterium group</taxon>
        <taxon>Rhizobium</taxon>
    </lineage>
</organism>